<evidence type="ECO:0000259" key="1">
    <source>
        <dbReference type="SMART" id="SM01126"/>
    </source>
</evidence>
<dbReference type="KEGG" id="ran:Riean_0138"/>
<reference evidence="2 3" key="1">
    <citation type="journal article" date="2012" name="J. Bacteriol.">
        <title>Complete genome sequence of Riemerella anatipestifer reference strain.</title>
        <authorList>
            <person name="Wang X."/>
            <person name="Zhu D."/>
            <person name="Wang M."/>
            <person name="Cheng A."/>
            <person name="Jia R."/>
            <person name="Zhou Y."/>
            <person name="Chen Z."/>
            <person name="Luo Q."/>
            <person name="Liu F."/>
            <person name="Wang Y."/>
            <person name="Chen X.Y."/>
        </authorList>
    </citation>
    <scope>NUCLEOTIDE SEQUENCE [LARGE SCALE GENOMIC DNA]</scope>
    <source>
        <strain evidence="3">DSM 15868</strain>
    </source>
</reference>
<dbReference type="NCBIfam" id="NF033547">
    <property type="entry name" value="transpos_IS1595"/>
    <property type="match status" value="1"/>
</dbReference>
<feature type="domain" description="ISXO2-like transposase" evidence="1">
    <location>
        <begin position="59"/>
        <end position="203"/>
    </location>
</feature>
<protein>
    <recommendedName>
        <fullName evidence="1">ISXO2-like transposase domain-containing protein</fullName>
    </recommendedName>
</protein>
<dbReference type="RefSeq" id="WP_013446696.1">
    <property type="nucleotide sequence ID" value="NC_014738.1"/>
</dbReference>
<accession>E4TB77</accession>
<dbReference type="EMBL" id="CP003388">
    <property type="protein sequence ID" value="AFD55332.1"/>
    <property type="molecule type" value="Genomic_DNA"/>
</dbReference>
<proteinExistence type="predicted"/>
<dbReference type="HOGENOM" id="CLU_044348_11_0_10"/>
<dbReference type="SMART" id="SM01126">
    <property type="entry name" value="DDE_Tnp_IS1595"/>
    <property type="match status" value="1"/>
</dbReference>
<sequence>MNRSKISDYKIKKIIKCFCSDIDATKTAEILEFNRNTINRYFRIFREVIFEKQQADLSLFFGEVELDEAYFGARRLRGINMPQKLGRGIWKQPVFGVFEREGRVYTELIPNAKSETLRKVIRGKVSLESILFTDGWRGYSGLLDMGYEKHFRIDKSKNFSTQNGVHINGIESFWSFTKRRLAKFNGIKSTFILHLKECEWRWRKETKEMEKELWKLIKKYG</sequence>
<dbReference type="InterPro" id="IPR053164">
    <property type="entry name" value="IS1016-like_transposase"/>
</dbReference>
<dbReference type="PATRIC" id="fig|693978.17.peg.356"/>
<name>E4TB77_RIEAD</name>
<evidence type="ECO:0000313" key="3">
    <source>
        <dbReference type="Proteomes" id="UP000010093"/>
    </source>
</evidence>
<dbReference type="InterPro" id="IPR024445">
    <property type="entry name" value="Tnp_ISXO2-like"/>
</dbReference>
<dbReference type="Proteomes" id="UP000010093">
    <property type="component" value="Chromosome"/>
</dbReference>
<dbReference type="Pfam" id="PF12762">
    <property type="entry name" value="DDE_Tnp_IS1595"/>
    <property type="match status" value="1"/>
</dbReference>
<gene>
    <name evidence="2" type="ORF">RA0C_0345</name>
</gene>
<dbReference type="AlphaFoldDB" id="E4TB77"/>
<organism evidence="2 3">
    <name type="scientific">Riemerella anatipestifer (strain ATCC 11845 / DSM 15868 / JCM 9532 / NCTC 11014)</name>
    <dbReference type="NCBI Taxonomy" id="693978"/>
    <lineage>
        <taxon>Bacteria</taxon>
        <taxon>Pseudomonadati</taxon>
        <taxon>Bacteroidota</taxon>
        <taxon>Flavobacteriia</taxon>
        <taxon>Flavobacteriales</taxon>
        <taxon>Weeksellaceae</taxon>
        <taxon>Riemerella</taxon>
    </lineage>
</organism>
<dbReference type="KEGG" id="rai:RA0C_0345"/>
<dbReference type="GeneID" id="93717231"/>
<dbReference type="PANTHER" id="PTHR47163:SF2">
    <property type="entry name" value="SI:DKEY-17M8.2"/>
    <property type="match status" value="1"/>
</dbReference>
<evidence type="ECO:0000313" key="2">
    <source>
        <dbReference type="EMBL" id="AFD55332.1"/>
    </source>
</evidence>
<dbReference type="PANTHER" id="PTHR47163">
    <property type="entry name" value="DDE_TNP_IS1595 DOMAIN-CONTAINING PROTEIN"/>
    <property type="match status" value="1"/>
</dbReference>